<evidence type="ECO:0000313" key="2">
    <source>
        <dbReference type="Proteomes" id="UP000018922"/>
    </source>
</evidence>
<keyword evidence="2" id="KW-1185">Reference proteome</keyword>
<protein>
    <submittedName>
        <fullName evidence="1">Uncharacterized protein</fullName>
    </submittedName>
</protein>
<evidence type="ECO:0000313" key="1">
    <source>
        <dbReference type="EMBL" id="CDK97786.1"/>
    </source>
</evidence>
<dbReference type="KEGG" id="mgy:MGMSRv2__0571"/>
<reference evidence="1 2" key="1">
    <citation type="journal article" date="2014" name="Genome Announc.">
        <title>Complete genome sequence of Magnetospirillum gryphiswaldense MSR-1.</title>
        <authorList>
            <person name="Wang X."/>
            <person name="Wang Q."/>
            <person name="Zhang W."/>
            <person name="Wang Y."/>
            <person name="Li L."/>
            <person name="Wen T."/>
            <person name="Zhang T."/>
            <person name="Zhang Y."/>
            <person name="Xu J."/>
            <person name="Hu J."/>
            <person name="Li S."/>
            <person name="Liu L."/>
            <person name="Liu J."/>
            <person name="Jiang W."/>
            <person name="Tian J."/>
            <person name="Li Y."/>
            <person name="Schuler D."/>
            <person name="Wang L."/>
            <person name="Li J."/>
        </authorList>
    </citation>
    <scope>NUCLEOTIDE SEQUENCE [LARGE SCALE GENOMIC DNA]</scope>
    <source>
        <strain evidence="2">DSM 6361 / JCM 21280 / NBRC 15271 / MSR-1</strain>
    </source>
</reference>
<accession>V6F0J2</accession>
<dbReference type="EMBL" id="HG794546">
    <property type="protein sequence ID" value="CDK97786.1"/>
    <property type="molecule type" value="Genomic_DNA"/>
</dbReference>
<dbReference type="Proteomes" id="UP000018922">
    <property type="component" value="Chromosome I"/>
</dbReference>
<dbReference type="AlphaFoldDB" id="V6F0J2"/>
<proteinExistence type="predicted"/>
<name>V6F0J2_MAGGM</name>
<dbReference type="HOGENOM" id="CLU_2917146_0_0_5"/>
<organism evidence="1 2">
    <name type="scientific">Magnetospirillum gryphiswaldense (strain DSM 6361 / JCM 21280 / NBRC 15271 / MSR-1)</name>
    <dbReference type="NCBI Taxonomy" id="431944"/>
    <lineage>
        <taxon>Bacteria</taxon>
        <taxon>Pseudomonadati</taxon>
        <taxon>Pseudomonadota</taxon>
        <taxon>Alphaproteobacteria</taxon>
        <taxon>Rhodospirillales</taxon>
        <taxon>Rhodospirillaceae</taxon>
        <taxon>Magnetospirillum</taxon>
    </lineage>
</organism>
<sequence length="61" mass="7101">MGVPQYVKGLHPYTLRLMGDHRAFRQCSVQNNDILIFNKYLSHLSLPLQYGHISKILQIYA</sequence>
<gene>
    <name evidence="1" type="ordered locus">MGMSRv2__0571</name>
</gene>